<proteinExistence type="predicted"/>
<evidence type="ECO:0000313" key="3">
    <source>
        <dbReference type="Proteomes" id="UP000824120"/>
    </source>
</evidence>
<dbReference type="Proteomes" id="UP000824120">
    <property type="component" value="Chromosome 2"/>
</dbReference>
<name>A0A9J6AAB4_SOLCO</name>
<comment type="caution">
    <text evidence="2">The sequence shown here is derived from an EMBL/GenBank/DDBJ whole genome shotgun (WGS) entry which is preliminary data.</text>
</comment>
<gene>
    <name evidence="2" type="ORF">H5410_006462</name>
</gene>
<protein>
    <submittedName>
        <fullName evidence="2">Uncharacterized protein</fullName>
    </submittedName>
</protein>
<reference evidence="2 3" key="1">
    <citation type="submission" date="2020-09" db="EMBL/GenBank/DDBJ databases">
        <title>De no assembly of potato wild relative species, Solanum commersonii.</title>
        <authorList>
            <person name="Cho K."/>
        </authorList>
    </citation>
    <scope>NUCLEOTIDE SEQUENCE [LARGE SCALE GENOMIC DNA]</scope>
    <source>
        <strain evidence="2">LZ3.2</strain>
        <tissue evidence="2">Leaf</tissue>
    </source>
</reference>
<dbReference type="AlphaFoldDB" id="A0A9J6AAB4"/>
<sequence length="87" mass="9914">MIPSYLMDDGFLKKLSEQALLIVMLHKDNNSFTFGAQVPFMRLWVICCYICEIWSIVVELWQQKAKGASLAENDDPPKPKSVVTQPP</sequence>
<evidence type="ECO:0000313" key="2">
    <source>
        <dbReference type="EMBL" id="KAG5621244.1"/>
    </source>
</evidence>
<accession>A0A9J6AAB4</accession>
<keyword evidence="3" id="KW-1185">Reference proteome</keyword>
<feature type="region of interest" description="Disordered" evidence="1">
    <location>
        <begin position="68"/>
        <end position="87"/>
    </location>
</feature>
<dbReference type="EMBL" id="JACXVP010000002">
    <property type="protein sequence ID" value="KAG5621244.1"/>
    <property type="molecule type" value="Genomic_DNA"/>
</dbReference>
<organism evidence="2 3">
    <name type="scientific">Solanum commersonii</name>
    <name type="common">Commerson's wild potato</name>
    <name type="synonym">Commerson's nightshade</name>
    <dbReference type="NCBI Taxonomy" id="4109"/>
    <lineage>
        <taxon>Eukaryota</taxon>
        <taxon>Viridiplantae</taxon>
        <taxon>Streptophyta</taxon>
        <taxon>Embryophyta</taxon>
        <taxon>Tracheophyta</taxon>
        <taxon>Spermatophyta</taxon>
        <taxon>Magnoliopsida</taxon>
        <taxon>eudicotyledons</taxon>
        <taxon>Gunneridae</taxon>
        <taxon>Pentapetalae</taxon>
        <taxon>asterids</taxon>
        <taxon>lamiids</taxon>
        <taxon>Solanales</taxon>
        <taxon>Solanaceae</taxon>
        <taxon>Solanoideae</taxon>
        <taxon>Solaneae</taxon>
        <taxon>Solanum</taxon>
    </lineage>
</organism>
<evidence type="ECO:0000256" key="1">
    <source>
        <dbReference type="SAM" id="MobiDB-lite"/>
    </source>
</evidence>